<dbReference type="Proteomes" id="UP000660262">
    <property type="component" value="Unassembled WGS sequence"/>
</dbReference>
<evidence type="ECO:0000313" key="13">
    <source>
        <dbReference type="Proteomes" id="UP000660262"/>
    </source>
</evidence>
<keyword evidence="8 11" id="KW-1133">Transmembrane helix</keyword>
<dbReference type="OrthoDB" id="1056333at2759"/>
<dbReference type="Gene3D" id="1.25.40.10">
    <property type="entry name" value="Tetratricopeptide repeat domain"/>
    <property type="match status" value="1"/>
</dbReference>
<comment type="similarity">
    <text evidence="3">Belongs to the Tom20 family.</text>
</comment>
<dbReference type="GO" id="GO:0005742">
    <property type="term" value="C:mitochondrial outer membrane translocase complex"/>
    <property type="evidence" value="ECO:0007669"/>
    <property type="project" value="InterPro"/>
</dbReference>
<dbReference type="GO" id="GO:0045040">
    <property type="term" value="P:protein insertion into mitochondrial outer membrane"/>
    <property type="evidence" value="ECO:0007669"/>
    <property type="project" value="InterPro"/>
</dbReference>
<name>A0A830HFB0_9CHLO</name>
<keyword evidence="7" id="KW-0653">Protein transport</keyword>
<evidence type="ECO:0000256" key="2">
    <source>
        <dbReference type="ARBA" id="ARBA00004572"/>
    </source>
</evidence>
<evidence type="ECO:0000256" key="8">
    <source>
        <dbReference type="ARBA" id="ARBA00022989"/>
    </source>
</evidence>
<organism evidence="12 13">
    <name type="scientific">Pycnococcus provasolii</name>
    <dbReference type="NCBI Taxonomy" id="41880"/>
    <lineage>
        <taxon>Eukaryota</taxon>
        <taxon>Viridiplantae</taxon>
        <taxon>Chlorophyta</taxon>
        <taxon>Pseudoscourfieldiophyceae</taxon>
        <taxon>Pseudoscourfieldiales</taxon>
        <taxon>Pycnococcaceae</taxon>
        <taxon>Pycnococcus</taxon>
    </lineage>
</organism>
<proteinExistence type="inferred from homology"/>
<evidence type="ECO:0000256" key="5">
    <source>
        <dbReference type="ARBA" id="ARBA00022692"/>
    </source>
</evidence>
<evidence type="ECO:0000256" key="7">
    <source>
        <dbReference type="ARBA" id="ARBA00022927"/>
    </source>
</evidence>
<protein>
    <recommendedName>
        <fullName evidence="14">Mitochondrial import receptor subunit TOM20</fullName>
    </recommendedName>
</protein>
<keyword evidence="13" id="KW-1185">Reference proteome</keyword>
<keyword evidence="4" id="KW-0813">Transport</keyword>
<dbReference type="SUPFAM" id="SSF48452">
    <property type="entry name" value="TPR-like"/>
    <property type="match status" value="1"/>
</dbReference>
<evidence type="ECO:0000256" key="6">
    <source>
        <dbReference type="ARBA" id="ARBA00022787"/>
    </source>
</evidence>
<evidence type="ECO:0000256" key="11">
    <source>
        <dbReference type="SAM" id="Phobius"/>
    </source>
</evidence>
<dbReference type="PANTHER" id="PTHR32409">
    <property type="entry name" value="MITOCHONDRIAL IMPORT RECEPTOR SUBUNIT TOM20-1-RELATED"/>
    <property type="match status" value="1"/>
</dbReference>
<evidence type="ECO:0000256" key="3">
    <source>
        <dbReference type="ARBA" id="ARBA00005792"/>
    </source>
</evidence>
<feature type="transmembrane region" description="Helical" evidence="11">
    <location>
        <begin position="195"/>
        <end position="215"/>
    </location>
</feature>
<keyword evidence="10 11" id="KW-0472">Membrane</keyword>
<gene>
    <name evidence="12" type="ORF">PPROV_000421800</name>
</gene>
<evidence type="ECO:0000313" key="12">
    <source>
        <dbReference type="EMBL" id="GHP05468.1"/>
    </source>
</evidence>
<comment type="caution">
    <text evidence="12">The sequence shown here is derived from an EMBL/GenBank/DDBJ whole genome shotgun (WGS) entry which is preliminary data.</text>
</comment>
<evidence type="ECO:0000256" key="10">
    <source>
        <dbReference type="ARBA" id="ARBA00023136"/>
    </source>
</evidence>
<accession>A0A830HFB0</accession>
<dbReference type="GO" id="GO:0015031">
    <property type="term" value="P:protein transport"/>
    <property type="evidence" value="ECO:0007669"/>
    <property type="project" value="UniProtKB-KW"/>
</dbReference>
<dbReference type="EMBL" id="BNJQ01000010">
    <property type="protein sequence ID" value="GHP05468.1"/>
    <property type="molecule type" value="Genomic_DNA"/>
</dbReference>
<evidence type="ECO:0000256" key="9">
    <source>
        <dbReference type="ARBA" id="ARBA00023128"/>
    </source>
</evidence>
<dbReference type="Pfam" id="PF06552">
    <property type="entry name" value="TOM20_plant"/>
    <property type="match status" value="1"/>
</dbReference>
<keyword evidence="6" id="KW-1000">Mitochondrion outer membrane</keyword>
<comment type="function">
    <text evidence="1">Central component of the receptor complex responsible for the recognition and translocation of cytosolically synthesized mitochondrial preproteins. Together with TOM22 functions as the transit peptide receptor at the surface of the mitochondrion outer membrane and facilitates the movement of preproteins into the translocation pore.</text>
</comment>
<evidence type="ECO:0008006" key="14">
    <source>
        <dbReference type="Google" id="ProtNLM"/>
    </source>
</evidence>
<reference evidence="12" key="1">
    <citation type="submission" date="2020-10" db="EMBL/GenBank/DDBJ databases">
        <title>Unveiling of a novel bifunctional photoreceptor, Dualchrome1, isolated from a cosmopolitan green alga.</title>
        <authorList>
            <person name="Suzuki S."/>
            <person name="Kawachi M."/>
        </authorList>
    </citation>
    <scope>NUCLEOTIDE SEQUENCE</scope>
    <source>
        <strain evidence="12">NIES 2893</strain>
    </source>
</reference>
<evidence type="ECO:0000256" key="1">
    <source>
        <dbReference type="ARBA" id="ARBA00003450"/>
    </source>
</evidence>
<keyword evidence="9" id="KW-0496">Mitochondrion</keyword>
<dbReference type="PANTHER" id="PTHR32409:SF3">
    <property type="entry name" value="MITOCHONDRIAL IMPORT RECEPTOR SUBUNIT TOM20-1-RELATED"/>
    <property type="match status" value="1"/>
</dbReference>
<sequence length="224" mass="24606">MAAQPSSSSAPRKQLELTPEDFERYMFFESARKQAEKDYAKNNQDTQALTRWGGSLLELAHFRQGTEAIELIEAAILKFEEALQINPKKHDALWCLGNALTSQGFLYADAEKAGEFFTKAADNFRKALAEEPNNEVYKKALEMTAKAPALHLELQKQLAQQQQQQQQQAVAAGATGAAGGAQSEAERRKELDEAFTYDVLGWLTLAAIAVGWIAMARRAGAAAA</sequence>
<evidence type="ECO:0000256" key="4">
    <source>
        <dbReference type="ARBA" id="ARBA00022448"/>
    </source>
</evidence>
<dbReference type="AlphaFoldDB" id="A0A830HFB0"/>
<comment type="subcellular location">
    <subcellularLocation>
        <location evidence="2">Mitochondrion outer membrane</location>
        <topology evidence="2">Single-pass membrane protein</topology>
    </subcellularLocation>
</comment>
<keyword evidence="5 11" id="KW-0812">Transmembrane</keyword>
<dbReference type="InterPro" id="IPR010547">
    <property type="entry name" value="TOM20_imprt_rcpt"/>
</dbReference>
<dbReference type="InterPro" id="IPR011990">
    <property type="entry name" value="TPR-like_helical_dom_sf"/>
</dbReference>